<feature type="transmembrane region" description="Helical" evidence="1">
    <location>
        <begin position="59"/>
        <end position="81"/>
    </location>
</feature>
<reference evidence="2" key="1">
    <citation type="submission" date="2001-07" db="EMBL/GenBank/DDBJ databases">
        <authorList>
            <person name="Lang F.B.F."/>
        </authorList>
    </citation>
    <scope>NUCLEOTIDE SEQUENCE</scope>
</reference>
<dbReference type="GO" id="GO:0016491">
    <property type="term" value="F:oxidoreductase activity"/>
    <property type="evidence" value="ECO:0007669"/>
    <property type="project" value="UniProtKB-KW"/>
</dbReference>
<evidence type="ECO:0000256" key="1">
    <source>
        <dbReference type="RuleBase" id="RU004430"/>
    </source>
</evidence>
<feature type="transmembrane region" description="Helical" evidence="1">
    <location>
        <begin position="180"/>
        <end position="208"/>
    </location>
</feature>
<keyword evidence="2" id="KW-0560">Oxidoreductase</keyword>
<keyword evidence="1 2" id="KW-0496">Mitochondrion</keyword>
<feature type="transmembrane region" description="Helical" evidence="1">
    <location>
        <begin position="33"/>
        <end position="53"/>
    </location>
</feature>
<name>Q950S1_SPIPN</name>
<comment type="function">
    <text evidence="1">Core subunit of the mitochondrial membrane respiratory chain NADH dehydrogenase (Complex I) which catalyzes electron transfer from NADH through the respiratory chain, using ubiquinone as an electron acceptor. Essential for the catalytic activity and assembly of complex I.</text>
</comment>
<keyword evidence="1" id="KW-0472">Membrane</keyword>
<dbReference type="EMBL" id="AF404303">
    <property type="protein sequence ID" value="AAK84237.1"/>
    <property type="molecule type" value="Genomic_DNA"/>
</dbReference>
<keyword evidence="1" id="KW-0679">Respiratory chain</keyword>
<proteinExistence type="inferred from homology"/>
<reference evidence="2" key="2">
    <citation type="journal article" date="2002" name="Mol. Biol. Evol.">
        <title>Hyaloraphidium curvatum: a linear mitochondrial genome, tRNA editing, and an evolutionary link to lower fungi.</title>
        <authorList>
            <person name="Forget L."/>
            <person name="Ustinova J."/>
            <person name="Wang Z."/>
            <person name="Huss V.A."/>
            <person name="Franz Lang B."/>
        </authorList>
    </citation>
    <scope>NUCLEOTIDE SEQUENCE</scope>
</reference>
<feature type="transmembrane region" description="Helical" evidence="1">
    <location>
        <begin position="6"/>
        <end position="26"/>
    </location>
</feature>
<dbReference type="EC" id="7.1.1.2" evidence="1"/>
<dbReference type="Gene3D" id="1.20.120.1200">
    <property type="entry name" value="NADH-ubiquinone/plastoquinone oxidoreductase chain 6, subunit NuoJ"/>
    <property type="match status" value="1"/>
</dbReference>
<feature type="transmembrane region" description="Helical" evidence="1">
    <location>
        <begin position="228"/>
        <end position="252"/>
    </location>
</feature>
<geneLocation type="mitochondrion" evidence="2"/>
<dbReference type="GO" id="GO:0031966">
    <property type="term" value="C:mitochondrial membrane"/>
    <property type="evidence" value="ECO:0007669"/>
    <property type="project" value="UniProtKB-SubCell"/>
</dbReference>
<keyword evidence="1" id="KW-0830">Ubiquinone</keyword>
<dbReference type="GO" id="GO:0008137">
    <property type="term" value="F:NADH dehydrogenase (ubiquinone) activity"/>
    <property type="evidence" value="ECO:0007669"/>
    <property type="project" value="UniProtKB-UniRule"/>
</dbReference>
<dbReference type="RefSeq" id="NP_150308.1">
    <property type="nucleotide sequence ID" value="NC_003052.1"/>
</dbReference>
<dbReference type="GeneID" id="809624"/>
<keyword evidence="1" id="KW-0813">Transport</keyword>
<comment type="subcellular location">
    <subcellularLocation>
        <location evidence="1">Mitochondrion membrane</location>
        <topology evidence="1">Multi-pass membrane protein</topology>
    </subcellularLocation>
</comment>
<keyword evidence="1" id="KW-0812">Transmembrane</keyword>
<protein>
    <recommendedName>
        <fullName evidence="1">NADH-ubiquinone oxidoreductase chain 6</fullName>
        <ecNumber evidence="1">7.1.1.2</ecNumber>
    </recommendedName>
</protein>
<dbReference type="PANTHER" id="PTHR33269:SF17">
    <property type="entry name" value="NADH-UBIQUINONE OXIDOREDUCTASE CHAIN 6"/>
    <property type="match status" value="1"/>
</dbReference>
<accession>Q950S1</accession>
<dbReference type="Pfam" id="PF00499">
    <property type="entry name" value="Oxidored_q3"/>
    <property type="match status" value="1"/>
</dbReference>
<gene>
    <name evidence="2" type="primary">nad6</name>
</gene>
<keyword evidence="1" id="KW-1278">Translocase</keyword>
<organism evidence="2">
    <name type="scientific">Spizellomyces punctatus</name>
    <dbReference type="NCBI Taxonomy" id="109760"/>
    <lineage>
        <taxon>Eukaryota</taxon>
        <taxon>Fungi</taxon>
        <taxon>Fungi incertae sedis</taxon>
        <taxon>Chytridiomycota</taxon>
        <taxon>Chytridiomycota incertae sedis</taxon>
        <taxon>Chytridiomycetes</taxon>
        <taxon>Spizellomycetales</taxon>
        <taxon>Spizellomycetaceae</taxon>
        <taxon>Spizellomyces</taxon>
    </lineage>
</organism>
<keyword evidence="1" id="KW-0249">Electron transport</keyword>
<comment type="similarity">
    <text evidence="1">Belongs to the complex I subunit 6 family.</text>
</comment>
<comment type="catalytic activity">
    <reaction evidence="1">
        <text>a ubiquinone + NADH + 5 H(+)(in) = a ubiquinol + NAD(+) + 4 H(+)(out)</text>
        <dbReference type="Rhea" id="RHEA:29091"/>
        <dbReference type="Rhea" id="RHEA-COMP:9565"/>
        <dbReference type="Rhea" id="RHEA-COMP:9566"/>
        <dbReference type="ChEBI" id="CHEBI:15378"/>
        <dbReference type="ChEBI" id="CHEBI:16389"/>
        <dbReference type="ChEBI" id="CHEBI:17976"/>
        <dbReference type="ChEBI" id="CHEBI:57540"/>
        <dbReference type="ChEBI" id="CHEBI:57945"/>
        <dbReference type="EC" id="7.1.1.2"/>
    </reaction>
</comment>
<dbReference type="PANTHER" id="PTHR33269">
    <property type="entry name" value="NADH-UBIQUINONE OXIDOREDUCTASE CHAIN 6"/>
    <property type="match status" value="1"/>
</dbReference>
<keyword evidence="1" id="KW-1133">Transmembrane helix</keyword>
<dbReference type="AlphaFoldDB" id="Q950S1"/>
<sequence>MSYICYVYYLIGITGLLSALVVASSLNPIHRIAFLILVFLSGSFLMIILDFYFLGLTYIIVYVGAIMILFLFVIMMVQIHLMPVTLSVTPRIISSSNYTGGLSVPTIKTNGNNQLSLVLDNEDVNGNNNSTDLALTLAMDSSNKNGGTLVSDMNGSMALAMPTTRTITLSNSTISAIRNLVLALLFILSLVFLMRSSLISHNLVVTYFFPAWSIEFKTMTDLETLANILYVGYPTALILISVALWVVMIGIIKVTMSEKA</sequence>
<keyword evidence="1" id="KW-0520">NAD</keyword>
<evidence type="ECO:0000313" key="2">
    <source>
        <dbReference type="EMBL" id="AAK84237.1"/>
    </source>
</evidence>
<dbReference type="InterPro" id="IPR001457">
    <property type="entry name" value="NADH_UbQ/plastoQ_OxRdtase_su6"/>
</dbReference>
<dbReference type="InterPro" id="IPR042106">
    <property type="entry name" value="Nuo/plastoQ_OxRdtase_6_NuoJ"/>
</dbReference>